<dbReference type="RefSeq" id="WP_161037394.1">
    <property type="nucleotide sequence ID" value="NZ_WWCM01000001.1"/>
</dbReference>
<dbReference type="SMART" id="SM00342">
    <property type="entry name" value="HTH_ARAC"/>
    <property type="match status" value="1"/>
</dbReference>
<sequence length="336" mass="37973">MTQPSTAGAWLTGIWELLVTIGLDPQAIFSRAGISEKGFREPHQRYSSDTMSQLWNVIIEASGDELVSLAAAEHPRPATLDLLTYTMITAPTLEGALQRFIRYIRIISDATIFQLEADTDGAQWLRLEIEGGVIAIPRQRCEFILVTILNICRWIASQPIKPLVTELAFPEPGSTQMHVRAFGGVVRFGTQRNGMLFSHSDMQMPLPASNPVLSELHERFAVDFLEKMDQWRFVPRVRDVIIRSLPDGSPARSKAAEALHVSERTLQRRLEQEGTSYNDLLDETRRDLAKEYLQKNVMALAQIAFLLGFADQSAFCRACQRWFGQSPKQLRKMQLT</sequence>
<dbReference type="Gene3D" id="1.10.10.60">
    <property type="entry name" value="Homeodomain-like"/>
    <property type="match status" value="1"/>
</dbReference>
<keyword evidence="6" id="KW-1185">Reference proteome</keyword>
<dbReference type="InterPro" id="IPR032687">
    <property type="entry name" value="AraC-type_N"/>
</dbReference>
<reference evidence="5 6" key="1">
    <citation type="submission" date="2019-12" db="EMBL/GenBank/DDBJ databases">
        <title>Novel species isolated from a subtropical stream in China.</title>
        <authorList>
            <person name="Lu H."/>
        </authorList>
    </citation>
    <scope>NUCLEOTIDE SEQUENCE [LARGE SCALE GENOMIC DNA]</scope>
    <source>
        <strain evidence="5 6">CY13W</strain>
    </source>
</reference>
<dbReference type="InterPro" id="IPR009057">
    <property type="entry name" value="Homeodomain-like_sf"/>
</dbReference>
<proteinExistence type="predicted"/>
<keyword evidence="2" id="KW-0238">DNA-binding</keyword>
<dbReference type="Proteomes" id="UP000478090">
    <property type="component" value="Unassembled WGS sequence"/>
</dbReference>
<evidence type="ECO:0000256" key="1">
    <source>
        <dbReference type="ARBA" id="ARBA00023015"/>
    </source>
</evidence>
<dbReference type="PROSITE" id="PS01124">
    <property type="entry name" value="HTH_ARAC_FAMILY_2"/>
    <property type="match status" value="1"/>
</dbReference>
<dbReference type="EMBL" id="WWCM01000001">
    <property type="protein sequence ID" value="MYM37973.1"/>
    <property type="molecule type" value="Genomic_DNA"/>
</dbReference>
<dbReference type="Pfam" id="PF12625">
    <property type="entry name" value="Arabinose_bd"/>
    <property type="match status" value="1"/>
</dbReference>
<evidence type="ECO:0000259" key="4">
    <source>
        <dbReference type="PROSITE" id="PS01124"/>
    </source>
</evidence>
<name>A0ABW9VHC2_9BURK</name>
<evidence type="ECO:0000256" key="2">
    <source>
        <dbReference type="ARBA" id="ARBA00023125"/>
    </source>
</evidence>
<gene>
    <name evidence="5" type="ORF">GTP27_01360</name>
</gene>
<accession>A0ABW9VHC2</accession>
<protein>
    <submittedName>
        <fullName evidence="5">Helix-turn-helix domain-containing protein</fullName>
    </submittedName>
</protein>
<keyword evidence="3" id="KW-0804">Transcription</keyword>
<comment type="caution">
    <text evidence="5">The sequence shown here is derived from an EMBL/GenBank/DDBJ whole genome shotgun (WGS) entry which is preliminary data.</text>
</comment>
<evidence type="ECO:0000313" key="5">
    <source>
        <dbReference type="EMBL" id="MYM37973.1"/>
    </source>
</evidence>
<keyword evidence="1" id="KW-0805">Transcription regulation</keyword>
<dbReference type="PANTHER" id="PTHR47894:SF1">
    <property type="entry name" value="HTH-TYPE TRANSCRIPTIONAL REGULATOR VQSM"/>
    <property type="match status" value="1"/>
</dbReference>
<dbReference type="SUPFAM" id="SSF46689">
    <property type="entry name" value="Homeodomain-like"/>
    <property type="match status" value="1"/>
</dbReference>
<feature type="domain" description="HTH araC/xylS-type" evidence="4">
    <location>
        <begin position="235"/>
        <end position="333"/>
    </location>
</feature>
<organism evidence="5 6">
    <name type="scientific">Duganella qianjiadongensis</name>
    <dbReference type="NCBI Taxonomy" id="2692176"/>
    <lineage>
        <taxon>Bacteria</taxon>
        <taxon>Pseudomonadati</taxon>
        <taxon>Pseudomonadota</taxon>
        <taxon>Betaproteobacteria</taxon>
        <taxon>Burkholderiales</taxon>
        <taxon>Oxalobacteraceae</taxon>
        <taxon>Telluria group</taxon>
        <taxon>Duganella</taxon>
    </lineage>
</organism>
<evidence type="ECO:0000256" key="3">
    <source>
        <dbReference type="ARBA" id="ARBA00023163"/>
    </source>
</evidence>
<dbReference type="Pfam" id="PF12833">
    <property type="entry name" value="HTH_18"/>
    <property type="match status" value="1"/>
</dbReference>
<dbReference type="PANTHER" id="PTHR47894">
    <property type="entry name" value="HTH-TYPE TRANSCRIPTIONAL REGULATOR GADX"/>
    <property type="match status" value="1"/>
</dbReference>
<dbReference type="InterPro" id="IPR018060">
    <property type="entry name" value="HTH_AraC"/>
</dbReference>
<evidence type="ECO:0000313" key="6">
    <source>
        <dbReference type="Proteomes" id="UP000478090"/>
    </source>
</evidence>